<dbReference type="GeneID" id="70192562"/>
<dbReference type="Proteomes" id="UP000756346">
    <property type="component" value="Unassembled WGS sequence"/>
</dbReference>
<proteinExistence type="predicted"/>
<accession>A0A9P8XQV0</accession>
<name>A0A9P8XQV0_9PEZI</name>
<reference evidence="1" key="1">
    <citation type="journal article" date="2021" name="Nat. Commun.">
        <title>Genetic determinants of endophytism in the Arabidopsis root mycobiome.</title>
        <authorList>
            <person name="Mesny F."/>
            <person name="Miyauchi S."/>
            <person name="Thiergart T."/>
            <person name="Pickel B."/>
            <person name="Atanasova L."/>
            <person name="Karlsson M."/>
            <person name="Huettel B."/>
            <person name="Barry K.W."/>
            <person name="Haridas S."/>
            <person name="Chen C."/>
            <person name="Bauer D."/>
            <person name="Andreopoulos W."/>
            <person name="Pangilinan J."/>
            <person name="LaButti K."/>
            <person name="Riley R."/>
            <person name="Lipzen A."/>
            <person name="Clum A."/>
            <person name="Drula E."/>
            <person name="Henrissat B."/>
            <person name="Kohler A."/>
            <person name="Grigoriev I.V."/>
            <person name="Martin F.M."/>
            <person name="Hacquard S."/>
        </authorList>
    </citation>
    <scope>NUCLEOTIDE SEQUENCE</scope>
    <source>
        <strain evidence="1">MPI-CAGE-CH-0230</strain>
    </source>
</reference>
<sequence length="163" mass="18330">MAIHLEHRFPPQGTSRYGLAAFGQDRVSYTSRTVFETLPRTSPVYRVKILAQLHNRNSTLGVSRFWRGRNELNWGTGMPSMARAHHPPAHQECAKVRASRPGMTVRASRPGMMVRQLPAGMMVRAAELRLRDFGISKSSDRVYVLEVLSDPLKGHYACSISVQ</sequence>
<protein>
    <submittedName>
        <fullName evidence="1">Uncharacterized protein</fullName>
    </submittedName>
</protein>
<evidence type="ECO:0000313" key="2">
    <source>
        <dbReference type="Proteomes" id="UP000756346"/>
    </source>
</evidence>
<dbReference type="AlphaFoldDB" id="A0A9P8XQV0"/>
<organism evidence="1 2">
    <name type="scientific">Microdochium trichocladiopsis</name>
    <dbReference type="NCBI Taxonomy" id="1682393"/>
    <lineage>
        <taxon>Eukaryota</taxon>
        <taxon>Fungi</taxon>
        <taxon>Dikarya</taxon>
        <taxon>Ascomycota</taxon>
        <taxon>Pezizomycotina</taxon>
        <taxon>Sordariomycetes</taxon>
        <taxon>Xylariomycetidae</taxon>
        <taxon>Xylariales</taxon>
        <taxon>Microdochiaceae</taxon>
        <taxon>Microdochium</taxon>
    </lineage>
</organism>
<keyword evidence="2" id="KW-1185">Reference proteome</keyword>
<comment type="caution">
    <text evidence="1">The sequence shown here is derived from an EMBL/GenBank/DDBJ whole genome shotgun (WGS) entry which is preliminary data.</text>
</comment>
<gene>
    <name evidence="1" type="ORF">B0I36DRAFT_55441</name>
</gene>
<evidence type="ECO:0000313" key="1">
    <source>
        <dbReference type="EMBL" id="KAH7012310.1"/>
    </source>
</evidence>
<dbReference type="EMBL" id="JAGTJQ010000015">
    <property type="protein sequence ID" value="KAH7012310.1"/>
    <property type="molecule type" value="Genomic_DNA"/>
</dbReference>
<dbReference type="RefSeq" id="XP_046004686.1">
    <property type="nucleotide sequence ID" value="XM_046163016.1"/>
</dbReference>